<dbReference type="GO" id="GO:0004519">
    <property type="term" value="F:endonuclease activity"/>
    <property type="evidence" value="ECO:0007669"/>
    <property type="project" value="UniProtKB-KW"/>
</dbReference>
<evidence type="ECO:0000259" key="1">
    <source>
        <dbReference type="Pfam" id="PF03372"/>
    </source>
</evidence>
<dbReference type="AlphaFoldDB" id="A0A4R5CES0"/>
<dbReference type="GO" id="GO:0004527">
    <property type="term" value="F:exonuclease activity"/>
    <property type="evidence" value="ECO:0007669"/>
    <property type="project" value="UniProtKB-KW"/>
</dbReference>
<keyword evidence="2" id="KW-0378">Hydrolase</keyword>
<dbReference type="Pfam" id="PF03372">
    <property type="entry name" value="Exo_endo_phos"/>
    <property type="match status" value="1"/>
</dbReference>
<keyword evidence="3" id="KW-1185">Reference proteome</keyword>
<dbReference type="EMBL" id="SMKZ01000078">
    <property type="protein sequence ID" value="TDD96870.1"/>
    <property type="molecule type" value="Genomic_DNA"/>
</dbReference>
<dbReference type="Gene3D" id="3.60.10.10">
    <property type="entry name" value="Endonuclease/exonuclease/phosphatase"/>
    <property type="match status" value="1"/>
</dbReference>
<organism evidence="2 3">
    <name type="scientific">Jiangella asiatica</name>
    <dbReference type="NCBI Taxonomy" id="2530372"/>
    <lineage>
        <taxon>Bacteria</taxon>
        <taxon>Bacillati</taxon>
        <taxon>Actinomycetota</taxon>
        <taxon>Actinomycetes</taxon>
        <taxon>Jiangellales</taxon>
        <taxon>Jiangellaceae</taxon>
        <taxon>Jiangella</taxon>
    </lineage>
</organism>
<accession>A0A4R5CES0</accession>
<dbReference type="InterPro" id="IPR036691">
    <property type="entry name" value="Endo/exonu/phosph_ase_sf"/>
</dbReference>
<dbReference type="InterPro" id="IPR005135">
    <property type="entry name" value="Endo/exonuclease/phosphatase"/>
</dbReference>
<comment type="caution">
    <text evidence="2">The sequence shown here is derived from an EMBL/GenBank/DDBJ whole genome shotgun (WGS) entry which is preliminary data.</text>
</comment>
<dbReference type="InParanoid" id="A0A4R5CES0"/>
<proteinExistence type="predicted"/>
<keyword evidence="2" id="KW-0269">Exonuclease</keyword>
<evidence type="ECO:0000313" key="2">
    <source>
        <dbReference type="EMBL" id="TDD96870.1"/>
    </source>
</evidence>
<name>A0A4R5CES0_9ACTN</name>
<dbReference type="SUPFAM" id="SSF56219">
    <property type="entry name" value="DNase I-like"/>
    <property type="match status" value="1"/>
</dbReference>
<keyword evidence="2" id="KW-0540">Nuclease</keyword>
<protein>
    <submittedName>
        <fullName evidence="2">Endonuclease/exonuclease/phosphatase</fullName>
    </submittedName>
</protein>
<dbReference type="RefSeq" id="WP_131901616.1">
    <property type="nucleotide sequence ID" value="NZ_SMKZ01000078.1"/>
</dbReference>
<gene>
    <name evidence="2" type="ORF">E1269_30075</name>
</gene>
<reference evidence="2 3" key="1">
    <citation type="submission" date="2019-03" db="EMBL/GenBank/DDBJ databases">
        <title>Draft genome sequences of novel Actinobacteria.</title>
        <authorList>
            <person name="Sahin N."/>
            <person name="Ay H."/>
            <person name="Saygin H."/>
        </authorList>
    </citation>
    <scope>NUCLEOTIDE SEQUENCE [LARGE SCALE GENOMIC DNA]</scope>
    <source>
        <strain evidence="2 3">5K138</strain>
    </source>
</reference>
<dbReference type="Proteomes" id="UP000294739">
    <property type="component" value="Unassembled WGS sequence"/>
</dbReference>
<feature type="domain" description="Endonuclease/exonuclease/phosphatase" evidence="1">
    <location>
        <begin position="9"/>
        <end position="218"/>
    </location>
</feature>
<dbReference type="OrthoDB" id="3820230at2"/>
<evidence type="ECO:0000313" key="3">
    <source>
        <dbReference type="Proteomes" id="UP000294739"/>
    </source>
</evidence>
<keyword evidence="2" id="KW-0255">Endonuclease</keyword>
<sequence>MTAAGLRVVSYNVRGLRAGAGAAAVAGVLRELDADVVLLQEVPKLLLWRGRCAALARRADLLYAGGGGTTGGTALFTSIRVDVREVREHRLRATPGLTRRGVVLARLVKDGVPFGAASIHLGLDAGERARHLTDITGLINRLGAAIMVVGGDVNEEPSAPTWTRLASHYADAGAAVSTPTFPVASPRRRIDGVFVRGAVEVCSCRVADTEQVRRASDHRPVVADLTLA</sequence>